<dbReference type="EMBL" id="KN716151">
    <property type="protein sequence ID" value="KJH53516.1"/>
    <property type="molecule type" value="Genomic_DNA"/>
</dbReference>
<feature type="compositionally biased region" description="Basic and acidic residues" evidence="1">
    <location>
        <begin position="237"/>
        <end position="254"/>
    </location>
</feature>
<dbReference type="Proteomes" id="UP000053766">
    <property type="component" value="Unassembled WGS sequence"/>
</dbReference>
<name>A0A0D8YFT6_DICVI</name>
<evidence type="ECO:0000313" key="3">
    <source>
        <dbReference type="Proteomes" id="UP000053766"/>
    </source>
</evidence>
<feature type="region of interest" description="Disordered" evidence="1">
    <location>
        <begin position="387"/>
        <end position="408"/>
    </location>
</feature>
<feature type="region of interest" description="Disordered" evidence="1">
    <location>
        <begin position="195"/>
        <end position="254"/>
    </location>
</feature>
<gene>
    <name evidence="2" type="ORF">DICVIV_00259</name>
</gene>
<sequence>MLFRQVPIPFAAEKPVDKPLQQTHLTNTKSVLTDEDEKTTKKTMFRTPEDKSGVRKSALNMSSEDAKNKAAADEEVAKRNSRRLGTVSSLLNRFKESEPKEEPITYKRSSYLQSKEVERPKKQYNIIKPSLDDNFDEQMEAIRAQMKSGSSQFESHLKDLSKGITMTSEDMKKRTEEEKKKIILDSVSGVFSKADEEKARWKEKREAETEKELAKIDEGRKYRREKTAAAAATMPKTEPEKPAEPKRTPTYVDKPKIPKEDTVVVNEDNYDLLEAATNVATRRRKSLVELQAQRQQQTTTKSVVESNESTTSATRFGPKGDGAVATKIRHVSKTFFAYSLFYFLLSAIRPMYEKQKPLHKNTEREKPLKRYVTRRKTQEIVNESAEPKMDQMFSKATSDRINTKGPLPVKKRKRLPASKIWISDLTDIDKIYKMSEIRDITASANE</sequence>
<keyword evidence="3" id="KW-1185">Reference proteome</keyword>
<accession>A0A0D8YFT6</accession>
<organism evidence="2 3">
    <name type="scientific">Dictyocaulus viviparus</name>
    <name type="common">Bovine lungworm</name>
    <dbReference type="NCBI Taxonomy" id="29172"/>
    <lineage>
        <taxon>Eukaryota</taxon>
        <taxon>Metazoa</taxon>
        <taxon>Ecdysozoa</taxon>
        <taxon>Nematoda</taxon>
        <taxon>Chromadorea</taxon>
        <taxon>Rhabditida</taxon>
        <taxon>Rhabditina</taxon>
        <taxon>Rhabditomorpha</taxon>
        <taxon>Strongyloidea</taxon>
        <taxon>Metastrongylidae</taxon>
        <taxon>Dictyocaulus</taxon>
    </lineage>
</organism>
<feature type="compositionally biased region" description="Basic and acidic residues" evidence="1">
    <location>
        <begin position="195"/>
        <end position="220"/>
    </location>
</feature>
<protein>
    <submittedName>
        <fullName evidence="2">Uncharacterized protein</fullName>
    </submittedName>
</protein>
<dbReference type="AlphaFoldDB" id="A0A0D8YFT6"/>
<evidence type="ECO:0000256" key="1">
    <source>
        <dbReference type="SAM" id="MobiDB-lite"/>
    </source>
</evidence>
<feature type="compositionally biased region" description="Basic and acidic residues" evidence="1">
    <location>
        <begin position="64"/>
        <end position="78"/>
    </location>
</feature>
<dbReference type="STRING" id="29172.A0A0D8YFT6"/>
<reference evidence="3" key="2">
    <citation type="journal article" date="2016" name="Sci. Rep.">
        <title>Dictyocaulus viviparus genome, variome and transcriptome elucidate lungworm biology and support future intervention.</title>
        <authorList>
            <person name="McNulty S.N."/>
            <person name="Strube C."/>
            <person name="Rosa B.A."/>
            <person name="Martin J.C."/>
            <person name="Tyagi R."/>
            <person name="Choi Y.J."/>
            <person name="Wang Q."/>
            <person name="Hallsworth Pepin K."/>
            <person name="Zhang X."/>
            <person name="Ozersky P."/>
            <person name="Wilson R.K."/>
            <person name="Sternberg P.W."/>
            <person name="Gasser R.B."/>
            <person name="Mitreva M."/>
        </authorList>
    </citation>
    <scope>NUCLEOTIDE SEQUENCE [LARGE SCALE GENOMIC DNA]</scope>
    <source>
        <strain evidence="3">HannoverDv2000</strain>
    </source>
</reference>
<proteinExistence type="predicted"/>
<feature type="region of interest" description="Disordered" evidence="1">
    <location>
        <begin position="291"/>
        <end position="316"/>
    </location>
</feature>
<evidence type="ECO:0000313" key="2">
    <source>
        <dbReference type="EMBL" id="KJH53516.1"/>
    </source>
</evidence>
<feature type="region of interest" description="Disordered" evidence="1">
    <location>
        <begin position="145"/>
        <end position="177"/>
    </location>
</feature>
<reference evidence="2 3" key="1">
    <citation type="submission" date="2013-11" db="EMBL/GenBank/DDBJ databases">
        <title>Draft genome of the bovine lungworm Dictyocaulus viviparus.</title>
        <authorList>
            <person name="Mitreva M."/>
        </authorList>
    </citation>
    <scope>NUCLEOTIDE SEQUENCE [LARGE SCALE GENOMIC DNA]</scope>
    <source>
        <strain evidence="2 3">HannoverDv2000</strain>
    </source>
</reference>
<feature type="compositionally biased region" description="Polar residues" evidence="1">
    <location>
        <begin position="292"/>
        <end position="314"/>
    </location>
</feature>
<dbReference type="OrthoDB" id="5874817at2759"/>
<feature type="region of interest" description="Disordered" evidence="1">
    <location>
        <begin position="25"/>
        <end position="81"/>
    </location>
</feature>